<dbReference type="PRINTS" id="PR00727">
    <property type="entry name" value="LEADERPTASE"/>
</dbReference>
<comment type="caution">
    <text evidence="8">The sequence shown here is derived from an EMBL/GenBank/DDBJ whole genome shotgun (WGS) entry which is preliminary data.</text>
</comment>
<keyword evidence="6" id="KW-0645">Protease</keyword>
<dbReference type="NCBIfam" id="TIGR02227">
    <property type="entry name" value="sigpep_I_bact"/>
    <property type="match status" value="1"/>
</dbReference>
<organism evidence="8 9">
    <name type="scientific">Lactiplantibacillus nangangensis</name>
    <dbReference type="NCBI Taxonomy" id="2559917"/>
    <lineage>
        <taxon>Bacteria</taxon>
        <taxon>Bacillati</taxon>
        <taxon>Bacillota</taxon>
        <taxon>Bacilli</taxon>
        <taxon>Lactobacillales</taxon>
        <taxon>Lactobacillaceae</taxon>
        <taxon>Lactiplantibacillus</taxon>
    </lineage>
</organism>
<evidence type="ECO:0000256" key="1">
    <source>
        <dbReference type="ARBA" id="ARBA00000677"/>
    </source>
</evidence>
<feature type="transmembrane region" description="Helical" evidence="6">
    <location>
        <begin position="12"/>
        <end position="31"/>
    </location>
</feature>
<dbReference type="InterPro" id="IPR036286">
    <property type="entry name" value="LexA/Signal_pep-like_sf"/>
</dbReference>
<reference evidence="9" key="1">
    <citation type="journal article" date="2019" name="Int. J. Syst. Evol. Microbiol.">
        <title>The Global Catalogue of Microorganisms (GCM) 10K type strain sequencing project: providing services to taxonomists for standard genome sequencing and annotation.</title>
        <authorList>
            <consortium name="The Broad Institute Genomics Platform"/>
            <consortium name="The Broad Institute Genome Sequencing Center for Infectious Disease"/>
            <person name="Wu L."/>
            <person name="Ma J."/>
        </authorList>
    </citation>
    <scope>NUCLEOTIDE SEQUENCE [LARGE SCALE GENOMIC DNA]</scope>
    <source>
        <strain evidence="9">CCM 8930</strain>
    </source>
</reference>
<comment type="similarity">
    <text evidence="3 6">Belongs to the peptidase S26 family.</text>
</comment>
<name>A0ABW1SN68_9LACO</name>
<evidence type="ECO:0000256" key="4">
    <source>
        <dbReference type="ARBA" id="ARBA00013208"/>
    </source>
</evidence>
<evidence type="ECO:0000259" key="7">
    <source>
        <dbReference type="Pfam" id="PF10502"/>
    </source>
</evidence>
<dbReference type="EC" id="3.4.21.89" evidence="4 6"/>
<dbReference type="Pfam" id="PF10502">
    <property type="entry name" value="Peptidase_S26"/>
    <property type="match status" value="1"/>
</dbReference>
<protein>
    <recommendedName>
        <fullName evidence="4 6">Signal peptidase I</fullName>
        <ecNumber evidence="4 6">3.4.21.89</ecNumber>
    </recommendedName>
</protein>
<comment type="subcellular location">
    <subcellularLocation>
        <location evidence="2">Cell membrane</location>
        <topology evidence="2">Single-pass type II membrane protein</topology>
    </subcellularLocation>
    <subcellularLocation>
        <location evidence="6">Membrane</location>
        <topology evidence="6">Single-pass type II membrane protein</topology>
    </subcellularLocation>
</comment>
<dbReference type="EMBL" id="JBHSSE010000027">
    <property type="protein sequence ID" value="MFC6202728.1"/>
    <property type="molecule type" value="Genomic_DNA"/>
</dbReference>
<evidence type="ECO:0000313" key="9">
    <source>
        <dbReference type="Proteomes" id="UP001596171"/>
    </source>
</evidence>
<sequence>MRVKRLKGIFSWVIPIVVGLALALLIRQFWFTMVKVQGTSMQPNLQSKERVIAVKTVPIKADSVIVFKAYGVNQEEQDRRADYVKRVIGLPGDTVRYTRRGQLYVNDKLVKQSYLKNQFQQTTGTYMANRHSQMTGWTLTSLSHDQSAWQVKVTTNRVPKGYYFVMGDHRSVSNDSRSWGFVPKKAVVGVVHTWPWQARKQYLN</sequence>
<comment type="catalytic activity">
    <reaction evidence="1 6">
        <text>Cleavage of hydrophobic, N-terminal signal or leader sequences from secreted and periplasmic proteins.</text>
        <dbReference type="EC" id="3.4.21.89"/>
    </reaction>
</comment>
<accession>A0ABW1SN68</accession>
<dbReference type="InterPro" id="IPR000223">
    <property type="entry name" value="Pept_S26A_signal_pept_1"/>
</dbReference>
<evidence type="ECO:0000313" key="8">
    <source>
        <dbReference type="EMBL" id="MFC6202728.1"/>
    </source>
</evidence>
<dbReference type="PANTHER" id="PTHR43390">
    <property type="entry name" value="SIGNAL PEPTIDASE I"/>
    <property type="match status" value="1"/>
</dbReference>
<dbReference type="SUPFAM" id="SSF51306">
    <property type="entry name" value="LexA/Signal peptidase"/>
    <property type="match status" value="1"/>
</dbReference>
<evidence type="ECO:0000256" key="3">
    <source>
        <dbReference type="ARBA" id="ARBA00009370"/>
    </source>
</evidence>
<dbReference type="CDD" id="cd06530">
    <property type="entry name" value="S26_SPase_I"/>
    <property type="match status" value="1"/>
</dbReference>
<dbReference type="RefSeq" id="WP_137616736.1">
    <property type="nucleotide sequence ID" value="NZ_BJDI01000011.1"/>
</dbReference>
<evidence type="ECO:0000256" key="6">
    <source>
        <dbReference type="RuleBase" id="RU362042"/>
    </source>
</evidence>
<dbReference type="InterPro" id="IPR019757">
    <property type="entry name" value="Pept_S26A_signal_pept_1_Lys-AS"/>
</dbReference>
<dbReference type="GO" id="GO:0009003">
    <property type="term" value="F:signal peptidase activity"/>
    <property type="evidence" value="ECO:0007669"/>
    <property type="project" value="UniProtKB-EC"/>
</dbReference>
<gene>
    <name evidence="8" type="primary">lepB</name>
    <name evidence="8" type="ORF">ACFP1L_12720</name>
</gene>
<dbReference type="Gene3D" id="2.10.109.10">
    <property type="entry name" value="Umud Fragment, subunit A"/>
    <property type="match status" value="1"/>
</dbReference>
<keyword evidence="6" id="KW-0812">Transmembrane</keyword>
<feature type="domain" description="Peptidase S26" evidence="7">
    <location>
        <begin position="10"/>
        <end position="192"/>
    </location>
</feature>
<dbReference type="InterPro" id="IPR019533">
    <property type="entry name" value="Peptidase_S26"/>
</dbReference>
<dbReference type="Proteomes" id="UP001596171">
    <property type="component" value="Unassembled WGS sequence"/>
</dbReference>
<evidence type="ECO:0000256" key="5">
    <source>
        <dbReference type="ARBA" id="ARBA00022801"/>
    </source>
</evidence>
<keyword evidence="6" id="KW-1133">Transmembrane helix</keyword>
<proteinExistence type="inferred from homology"/>
<dbReference type="PANTHER" id="PTHR43390:SF1">
    <property type="entry name" value="CHLOROPLAST PROCESSING PEPTIDASE"/>
    <property type="match status" value="1"/>
</dbReference>
<dbReference type="PROSITE" id="PS00761">
    <property type="entry name" value="SPASE_I_3"/>
    <property type="match status" value="1"/>
</dbReference>
<dbReference type="PROSITE" id="PS00760">
    <property type="entry name" value="SPASE_I_2"/>
    <property type="match status" value="1"/>
</dbReference>
<keyword evidence="6" id="KW-0472">Membrane</keyword>
<evidence type="ECO:0000256" key="2">
    <source>
        <dbReference type="ARBA" id="ARBA00004401"/>
    </source>
</evidence>
<keyword evidence="5 6" id="KW-0378">Hydrolase</keyword>
<keyword evidence="9" id="KW-1185">Reference proteome</keyword>
<dbReference type="InterPro" id="IPR019758">
    <property type="entry name" value="Pept_S26A_signal_pept_1_CS"/>
</dbReference>